<evidence type="ECO:0000256" key="7">
    <source>
        <dbReference type="ARBA" id="ARBA00023136"/>
    </source>
</evidence>
<evidence type="ECO:0000256" key="9">
    <source>
        <dbReference type="SAM" id="Phobius"/>
    </source>
</evidence>
<sequence length="429" mass="46155">MLLGLGVGLSFLILVYCVFNQLSLALALCLCWLIFAGLALREQPLSVLLQAAWQGAKTSFGVIKTLLLIGATIGVWMAAGTIATIVNTAMVWLDPHWFVLLAFVVCAVVSSIIGTSLGTVSVVGLPLMLIAKSGQGHLNLVAGAIMAGIYFGDRCSPMSSSASLVATVTGTKLFRNIRTMFATAWGALALSLLSYGWLSWRYPLAQVNQHMLTHLQQQFQLSPWLLLPAALVLGLSLLRRPLFEAIGVSILTAFLQGLLIQHVSLLALLQAGLLGLHQGGLISGGGVISMVSPVIIVFLSCSIAGILNQLEQLQTLKQRLTLPANRPLTRYGITVLLSLIASMIGCNQSVAVVMTNSLVQQNYPQDQSVLAAELENTSILIAPLIPWNIAAFVPITVLGTSFAGYLPYAFYLYLVPLLFVRRKWHHKKA</sequence>
<comment type="similarity">
    <text evidence="8">Belongs to the NhaC Na(+)/H(+) (TC 2.A.35) antiporter family.</text>
</comment>
<keyword evidence="7 9" id="KW-0472">Membrane</keyword>
<feature type="transmembrane region" description="Helical" evidence="9">
    <location>
        <begin position="281"/>
        <end position="307"/>
    </location>
</feature>
<comment type="caution">
    <text evidence="11">The sequence shown here is derived from an EMBL/GenBank/DDBJ whole genome shotgun (WGS) entry which is preliminary data.</text>
</comment>
<feature type="transmembrane region" description="Helical" evidence="9">
    <location>
        <begin position="97"/>
        <end position="130"/>
    </location>
</feature>
<dbReference type="Proteomes" id="UP000051461">
    <property type="component" value="Unassembled WGS sequence"/>
</dbReference>
<feature type="transmembrane region" description="Helical" evidence="9">
    <location>
        <begin position="61"/>
        <end position="85"/>
    </location>
</feature>
<feature type="transmembrane region" description="Helical" evidence="9">
    <location>
        <begin position="12"/>
        <end position="40"/>
    </location>
</feature>
<dbReference type="STRING" id="1423726.FC07_GL002819"/>
<dbReference type="PANTHER" id="PTHR33451">
    <property type="entry name" value="MALATE-2H(+)/NA(+)-LACTATE ANTIPORTER"/>
    <property type="match status" value="1"/>
</dbReference>
<dbReference type="GO" id="GO:0005886">
    <property type="term" value="C:plasma membrane"/>
    <property type="evidence" value="ECO:0007669"/>
    <property type="project" value="UniProtKB-SubCell"/>
</dbReference>
<proteinExistence type="inferred from homology"/>
<name>A0A0R1GXL1_9LACO</name>
<dbReference type="RefSeq" id="WP_057904475.1">
    <property type="nucleotide sequence ID" value="NZ_AZDA01000046.1"/>
</dbReference>
<evidence type="ECO:0000256" key="3">
    <source>
        <dbReference type="ARBA" id="ARBA00022449"/>
    </source>
</evidence>
<keyword evidence="2" id="KW-0813">Transport</keyword>
<reference evidence="11 12" key="1">
    <citation type="journal article" date="2015" name="Genome Announc.">
        <title>Expanding the biotechnology potential of lactobacilli through comparative genomics of 213 strains and associated genera.</title>
        <authorList>
            <person name="Sun Z."/>
            <person name="Harris H.M."/>
            <person name="McCann A."/>
            <person name="Guo C."/>
            <person name="Argimon S."/>
            <person name="Zhang W."/>
            <person name="Yang X."/>
            <person name="Jeffery I.B."/>
            <person name="Cooney J.C."/>
            <person name="Kagawa T.F."/>
            <person name="Liu W."/>
            <person name="Song Y."/>
            <person name="Salvetti E."/>
            <person name="Wrobel A."/>
            <person name="Rasinkangas P."/>
            <person name="Parkhill J."/>
            <person name="Rea M.C."/>
            <person name="O'Sullivan O."/>
            <person name="Ritari J."/>
            <person name="Douillard F.P."/>
            <person name="Paul Ross R."/>
            <person name="Yang R."/>
            <person name="Briner A.E."/>
            <person name="Felis G.E."/>
            <person name="de Vos W.M."/>
            <person name="Barrangou R."/>
            <person name="Klaenhammer T.R."/>
            <person name="Caufield P.W."/>
            <person name="Cui Y."/>
            <person name="Zhang H."/>
            <person name="O'Toole P.W."/>
        </authorList>
    </citation>
    <scope>NUCLEOTIDE SEQUENCE [LARGE SCALE GENOMIC DNA]</scope>
    <source>
        <strain evidence="11 12">DSM 20003</strain>
    </source>
</reference>
<evidence type="ECO:0000256" key="4">
    <source>
        <dbReference type="ARBA" id="ARBA00022475"/>
    </source>
</evidence>
<dbReference type="PANTHER" id="PTHR33451:SF3">
    <property type="entry name" value="MALATE-2H(+)_NA(+)-LACTATE ANTIPORTER"/>
    <property type="match status" value="1"/>
</dbReference>
<feature type="transmembrane region" description="Helical" evidence="9">
    <location>
        <begin position="245"/>
        <end position="269"/>
    </location>
</feature>
<feature type="domain" description="Na+/H+ antiporter NhaC-like C-terminal" evidence="10">
    <location>
        <begin position="148"/>
        <end position="420"/>
    </location>
</feature>
<feature type="transmembrane region" description="Helical" evidence="9">
    <location>
        <begin position="328"/>
        <end position="354"/>
    </location>
</feature>
<evidence type="ECO:0000256" key="8">
    <source>
        <dbReference type="ARBA" id="ARBA00038435"/>
    </source>
</evidence>
<dbReference type="GO" id="GO:0015297">
    <property type="term" value="F:antiporter activity"/>
    <property type="evidence" value="ECO:0007669"/>
    <property type="project" value="UniProtKB-KW"/>
</dbReference>
<comment type="subcellular location">
    <subcellularLocation>
        <location evidence="1">Cell membrane</location>
        <topology evidence="1">Multi-pass membrane protein</topology>
    </subcellularLocation>
</comment>
<dbReference type="AlphaFoldDB" id="A0A0R1GXL1"/>
<dbReference type="OrthoDB" id="9762978at2"/>
<dbReference type="Pfam" id="PF03553">
    <property type="entry name" value="Na_H_antiporter"/>
    <property type="match status" value="1"/>
</dbReference>
<evidence type="ECO:0000313" key="12">
    <source>
        <dbReference type="Proteomes" id="UP000051461"/>
    </source>
</evidence>
<accession>A0A0R1GXL1</accession>
<dbReference type="InterPro" id="IPR018461">
    <property type="entry name" value="Na/H_Antiport_NhaC-like_C"/>
</dbReference>
<keyword evidence="4" id="KW-1003">Cell membrane</keyword>
<evidence type="ECO:0000256" key="2">
    <source>
        <dbReference type="ARBA" id="ARBA00022448"/>
    </source>
</evidence>
<feature type="transmembrane region" description="Helical" evidence="9">
    <location>
        <begin position="218"/>
        <end position="238"/>
    </location>
</feature>
<keyword evidence="12" id="KW-1185">Reference proteome</keyword>
<protein>
    <submittedName>
        <fullName evidence="11">Na+ H+ antiporter NhaC</fullName>
    </submittedName>
</protein>
<dbReference type="InterPro" id="IPR052180">
    <property type="entry name" value="NhaC_Na-H+_Antiporter"/>
</dbReference>
<keyword evidence="5 9" id="KW-0812">Transmembrane</keyword>
<feature type="transmembrane region" description="Helical" evidence="9">
    <location>
        <begin position="180"/>
        <end position="198"/>
    </location>
</feature>
<evidence type="ECO:0000256" key="5">
    <source>
        <dbReference type="ARBA" id="ARBA00022692"/>
    </source>
</evidence>
<organism evidence="11 12">
    <name type="scientific">Loigolactobacillus bifermentans DSM 20003</name>
    <dbReference type="NCBI Taxonomy" id="1423726"/>
    <lineage>
        <taxon>Bacteria</taxon>
        <taxon>Bacillati</taxon>
        <taxon>Bacillota</taxon>
        <taxon>Bacilli</taxon>
        <taxon>Lactobacillales</taxon>
        <taxon>Lactobacillaceae</taxon>
        <taxon>Loigolactobacillus</taxon>
    </lineage>
</organism>
<gene>
    <name evidence="11" type="ORF">FC07_GL002819</name>
</gene>
<keyword evidence="6 9" id="KW-1133">Transmembrane helix</keyword>
<keyword evidence="3" id="KW-0050">Antiport</keyword>
<evidence type="ECO:0000313" key="11">
    <source>
        <dbReference type="EMBL" id="KRK39099.1"/>
    </source>
</evidence>
<evidence type="ECO:0000256" key="6">
    <source>
        <dbReference type="ARBA" id="ARBA00022989"/>
    </source>
</evidence>
<evidence type="ECO:0000259" key="10">
    <source>
        <dbReference type="Pfam" id="PF03553"/>
    </source>
</evidence>
<evidence type="ECO:0000256" key="1">
    <source>
        <dbReference type="ARBA" id="ARBA00004651"/>
    </source>
</evidence>
<dbReference type="EMBL" id="AZDA01000046">
    <property type="protein sequence ID" value="KRK39099.1"/>
    <property type="molecule type" value="Genomic_DNA"/>
</dbReference>
<dbReference type="PATRIC" id="fig|1423726.3.peg.2928"/>
<feature type="transmembrane region" description="Helical" evidence="9">
    <location>
        <begin position="402"/>
        <end position="420"/>
    </location>
</feature>